<accession>A0A7W8E1W0</accession>
<proteinExistence type="predicted"/>
<keyword evidence="2" id="KW-1185">Reference proteome</keyword>
<dbReference type="Proteomes" id="UP000540989">
    <property type="component" value="Unassembled WGS sequence"/>
</dbReference>
<gene>
    <name evidence="1" type="ORF">HDF16_000516</name>
</gene>
<sequence length="32" mass="3535">MKLNTTLCPIHRSNIAMSGTAQELALDDYNGR</sequence>
<name>A0A7W8E1W0_9BACT</name>
<organism evidence="1 2">
    <name type="scientific">Granulicella aggregans</name>
    <dbReference type="NCBI Taxonomy" id="474949"/>
    <lineage>
        <taxon>Bacteria</taxon>
        <taxon>Pseudomonadati</taxon>
        <taxon>Acidobacteriota</taxon>
        <taxon>Terriglobia</taxon>
        <taxon>Terriglobales</taxon>
        <taxon>Acidobacteriaceae</taxon>
        <taxon>Granulicella</taxon>
    </lineage>
</organism>
<evidence type="ECO:0000313" key="2">
    <source>
        <dbReference type="Proteomes" id="UP000540989"/>
    </source>
</evidence>
<reference evidence="1 2" key="1">
    <citation type="submission" date="2020-08" db="EMBL/GenBank/DDBJ databases">
        <title>Genomic Encyclopedia of Type Strains, Phase IV (KMG-V): Genome sequencing to study the core and pangenomes of soil and plant-associated prokaryotes.</title>
        <authorList>
            <person name="Whitman W."/>
        </authorList>
    </citation>
    <scope>NUCLEOTIDE SEQUENCE [LARGE SCALE GENOMIC DNA]</scope>
    <source>
        <strain evidence="1 2">M8UP14</strain>
    </source>
</reference>
<dbReference type="AlphaFoldDB" id="A0A7W8E1W0"/>
<comment type="caution">
    <text evidence="1">The sequence shown here is derived from an EMBL/GenBank/DDBJ whole genome shotgun (WGS) entry which is preliminary data.</text>
</comment>
<dbReference type="EMBL" id="JACHIP010000001">
    <property type="protein sequence ID" value="MBB5055847.1"/>
    <property type="molecule type" value="Genomic_DNA"/>
</dbReference>
<evidence type="ECO:0000313" key="1">
    <source>
        <dbReference type="EMBL" id="MBB5055847.1"/>
    </source>
</evidence>
<protein>
    <submittedName>
        <fullName evidence="1">Uncharacterized protein</fullName>
    </submittedName>
</protein>